<evidence type="ECO:0000256" key="1">
    <source>
        <dbReference type="SAM" id="MobiDB-lite"/>
    </source>
</evidence>
<dbReference type="Gene3D" id="3.40.50.1010">
    <property type="entry name" value="5'-nuclease"/>
    <property type="match status" value="2"/>
</dbReference>
<dbReference type="HOGENOM" id="CLU_007575_4_2_1"/>
<dbReference type="InterPro" id="IPR029060">
    <property type="entry name" value="PIN-like_dom_sf"/>
</dbReference>
<feature type="compositionally biased region" description="Pro residues" evidence="1">
    <location>
        <begin position="450"/>
        <end position="459"/>
    </location>
</feature>
<gene>
    <name evidence="3" type="ORF">PAXINDRAFT_103992</name>
</gene>
<dbReference type="PANTHER" id="PTHR11081:SF75">
    <property type="entry name" value="ENDONUCLEASE, PUTATIVE (AFU_ORTHOLOGUE AFUA_3G13260)-RELATED"/>
    <property type="match status" value="1"/>
</dbReference>
<evidence type="ECO:0000259" key="2">
    <source>
        <dbReference type="SMART" id="SM00484"/>
    </source>
</evidence>
<dbReference type="PRINTS" id="PR00853">
    <property type="entry name" value="XPGRADSUPER"/>
</dbReference>
<feature type="compositionally biased region" description="Low complexity" evidence="1">
    <location>
        <begin position="436"/>
        <end position="449"/>
    </location>
</feature>
<proteinExistence type="predicted"/>
<dbReference type="PANTHER" id="PTHR11081">
    <property type="entry name" value="FLAP ENDONUCLEASE FAMILY MEMBER"/>
    <property type="match status" value="1"/>
</dbReference>
<evidence type="ECO:0000313" key="3">
    <source>
        <dbReference type="EMBL" id="KIJ04854.1"/>
    </source>
</evidence>
<dbReference type="InterPro" id="IPR006084">
    <property type="entry name" value="XPG/Rad2"/>
</dbReference>
<dbReference type="SUPFAM" id="SSF47807">
    <property type="entry name" value="5' to 3' exonuclease, C-terminal subdomain"/>
    <property type="match status" value="1"/>
</dbReference>
<evidence type="ECO:0000313" key="4">
    <source>
        <dbReference type="Proteomes" id="UP000053647"/>
    </source>
</evidence>
<accession>A0A0C9SLQ9</accession>
<dbReference type="SUPFAM" id="SSF88723">
    <property type="entry name" value="PIN domain-like"/>
    <property type="match status" value="1"/>
</dbReference>
<dbReference type="GO" id="GO:0006281">
    <property type="term" value="P:DNA repair"/>
    <property type="evidence" value="ECO:0007669"/>
    <property type="project" value="UniProtKB-ARBA"/>
</dbReference>
<reference evidence="4" key="2">
    <citation type="submission" date="2015-01" db="EMBL/GenBank/DDBJ databases">
        <title>Evolutionary Origins and Diversification of the Mycorrhizal Mutualists.</title>
        <authorList>
            <consortium name="DOE Joint Genome Institute"/>
            <consortium name="Mycorrhizal Genomics Consortium"/>
            <person name="Kohler A."/>
            <person name="Kuo A."/>
            <person name="Nagy L.G."/>
            <person name="Floudas D."/>
            <person name="Copeland A."/>
            <person name="Barry K.W."/>
            <person name="Cichocki N."/>
            <person name="Veneault-Fourrey C."/>
            <person name="LaButti K."/>
            <person name="Lindquist E.A."/>
            <person name="Lipzen A."/>
            <person name="Lundell T."/>
            <person name="Morin E."/>
            <person name="Murat C."/>
            <person name="Riley R."/>
            <person name="Ohm R."/>
            <person name="Sun H."/>
            <person name="Tunlid A."/>
            <person name="Henrissat B."/>
            <person name="Grigoriev I.V."/>
            <person name="Hibbett D.S."/>
            <person name="Martin F."/>
        </authorList>
    </citation>
    <scope>NUCLEOTIDE SEQUENCE [LARGE SCALE GENOMIC DNA]</scope>
    <source>
        <strain evidence="4">ATCC 200175</strain>
    </source>
</reference>
<sequence length="600" mass="65359">MGIEGLWEVLAPASERTSLAALAVRNRFEHSPPVVPYTVGVDVSVWFEQCQQPKWQRVHAQSGMNAPLRTFFFRLAHLSQHPIQLLFCYDGAERPAVKRGKRVFARDHWMVKPTRRILDAFNVPWREARGEAEAELASMNVHHIVDAVLTDDSDVFAFGAHTVLRNSSLTPQGEINIYETSNVHRRVAPELTTDSFVLMAILCGGDYDEKGLPGCGKATALGMVRCGLAPALCGAAREAESSQDALKAWRESARHHLINDPTGHLGRHHPKLAHDMPNPFPTPGVTTHYLCPALTPPNTLAAVPDPRSPNVTSLAELAQQLFGWDDAPTLLATFRRHIWGAVVVHDMLRDLKMTATASPTVSQPPATNRSLSKHAVHGVECVNVPVPTDALSLDTLAAHKSVSKGREDATSHSGDFSVQVPQLVYTAWIQLGGRTRSLSSSSLSPRPCVKSPPPLPSPPQEAYSDKSMGGGEGVAADDPQVAGHSEVLDLTVTRSPQLACHGDIIDLTVPSIDHTPIPLGDSQEVIDLTVAYHGNFIDLTVPSADNTPGPLGDGQQIIDLTADDDDDDDDEEEEEEEEQEEEEEIPLTLLSYICTKNYHT</sequence>
<dbReference type="SMART" id="SM00484">
    <property type="entry name" value="XPGI"/>
    <property type="match status" value="1"/>
</dbReference>
<feature type="compositionally biased region" description="Acidic residues" evidence="1">
    <location>
        <begin position="561"/>
        <end position="585"/>
    </location>
</feature>
<dbReference type="InterPro" id="IPR006086">
    <property type="entry name" value="XPG-I_dom"/>
</dbReference>
<dbReference type="GO" id="GO:0017108">
    <property type="term" value="F:5'-flap endonuclease activity"/>
    <property type="evidence" value="ECO:0007669"/>
    <property type="project" value="TreeGrafter"/>
</dbReference>
<feature type="domain" description="XPG-I" evidence="2">
    <location>
        <begin position="119"/>
        <end position="189"/>
    </location>
</feature>
<dbReference type="OrthoDB" id="2148513at2759"/>
<dbReference type="EMBL" id="KN821456">
    <property type="protein sequence ID" value="KIJ04854.1"/>
    <property type="molecule type" value="Genomic_DNA"/>
</dbReference>
<dbReference type="Pfam" id="PF00867">
    <property type="entry name" value="XPG_I"/>
    <property type="match status" value="1"/>
</dbReference>
<keyword evidence="4" id="KW-1185">Reference proteome</keyword>
<organism evidence="3 4">
    <name type="scientific">Paxillus involutus ATCC 200175</name>
    <dbReference type="NCBI Taxonomy" id="664439"/>
    <lineage>
        <taxon>Eukaryota</taxon>
        <taxon>Fungi</taxon>
        <taxon>Dikarya</taxon>
        <taxon>Basidiomycota</taxon>
        <taxon>Agaricomycotina</taxon>
        <taxon>Agaricomycetes</taxon>
        <taxon>Agaricomycetidae</taxon>
        <taxon>Boletales</taxon>
        <taxon>Paxilineae</taxon>
        <taxon>Paxillaceae</taxon>
        <taxon>Paxillus</taxon>
    </lineage>
</organism>
<protein>
    <recommendedName>
        <fullName evidence="2">XPG-I domain-containing protein</fullName>
    </recommendedName>
</protein>
<dbReference type="Gene3D" id="1.10.150.20">
    <property type="entry name" value="5' to 3' exonuclease, C-terminal subdomain"/>
    <property type="match status" value="1"/>
</dbReference>
<reference evidence="3 4" key="1">
    <citation type="submission" date="2014-06" db="EMBL/GenBank/DDBJ databases">
        <authorList>
            <consortium name="DOE Joint Genome Institute"/>
            <person name="Kuo A."/>
            <person name="Kohler A."/>
            <person name="Nagy L.G."/>
            <person name="Floudas D."/>
            <person name="Copeland A."/>
            <person name="Barry K.W."/>
            <person name="Cichocki N."/>
            <person name="Veneault-Fourrey C."/>
            <person name="LaButti K."/>
            <person name="Lindquist E.A."/>
            <person name="Lipzen A."/>
            <person name="Lundell T."/>
            <person name="Morin E."/>
            <person name="Murat C."/>
            <person name="Sun H."/>
            <person name="Tunlid A."/>
            <person name="Henrissat B."/>
            <person name="Grigoriev I.V."/>
            <person name="Hibbett D.S."/>
            <person name="Martin F."/>
            <person name="Nordberg H.P."/>
            <person name="Cantor M.N."/>
            <person name="Hua S.X."/>
        </authorList>
    </citation>
    <scope>NUCLEOTIDE SEQUENCE [LARGE SCALE GENOMIC DNA]</scope>
    <source>
        <strain evidence="3 4">ATCC 200175</strain>
    </source>
</reference>
<dbReference type="CDD" id="cd09870">
    <property type="entry name" value="PIN_YEN1"/>
    <property type="match status" value="1"/>
</dbReference>
<dbReference type="Proteomes" id="UP000053647">
    <property type="component" value="Unassembled WGS sequence"/>
</dbReference>
<feature type="region of interest" description="Disordered" evidence="1">
    <location>
        <begin position="436"/>
        <end position="475"/>
    </location>
</feature>
<dbReference type="AlphaFoldDB" id="A0A0C9SLQ9"/>
<dbReference type="InterPro" id="IPR036279">
    <property type="entry name" value="5-3_exonuclease_C_sf"/>
</dbReference>
<name>A0A0C9SLQ9_PAXIN</name>
<feature type="region of interest" description="Disordered" evidence="1">
    <location>
        <begin position="543"/>
        <end position="588"/>
    </location>
</feature>